<organism evidence="4 5">
    <name type="scientific">Pseudoroseicyclus aestuarii</name>
    <dbReference type="NCBI Taxonomy" id="1795041"/>
    <lineage>
        <taxon>Bacteria</taxon>
        <taxon>Pseudomonadati</taxon>
        <taxon>Pseudomonadota</taxon>
        <taxon>Alphaproteobacteria</taxon>
        <taxon>Rhodobacterales</taxon>
        <taxon>Paracoccaceae</taxon>
        <taxon>Pseudoroseicyclus</taxon>
    </lineage>
</organism>
<protein>
    <submittedName>
        <fullName evidence="4">Putative amidophosphoribosyltransferase</fullName>
    </submittedName>
</protein>
<dbReference type="Pfam" id="PF18912">
    <property type="entry name" value="DZR_2"/>
    <property type="match status" value="1"/>
</dbReference>
<feature type="domain" description="Double zinc ribbon" evidence="3">
    <location>
        <begin position="9"/>
        <end position="67"/>
    </location>
</feature>
<evidence type="ECO:0000259" key="2">
    <source>
        <dbReference type="Pfam" id="PF00156"/>
    </source>
</evidence>
<evidence type="ECO:0000313" key="5">
    <source>
        <dbReference type="Proteomes" id="UP000248311"/>
    </source>
</evidence>
<comment type="similarity">
    <text evidence="1">Belongs to the ComF/GntX family.</text>
</comment>
<dbReference type="Proteomes" id="UP000248311">
    <property type="component" value="Unassembled WGS sequence"/>
</dbReference>
<name>A0A318SRA1_9RHOB</name>
<dbReference type="Gene3D" id="3.40.50.2020">
    <property type="match status" value="1"/>
</dbReference>
<dbReference type="InterPro" id="IPR000836">
    <property type="entry name" value="PRTase_dom"/>
</dbReference>
<feature type="domain" description="Phosphoribosyltransferase" evidence="2">
    <location>
        <begin position="187"/>
        <end position="236"/>
    </location>
</feature>
<dbReference type="InterPro" id="IPR029057">
    <property type="entry name" value="PRTase-like"/>
</dbReference>
<dbReference type="InterPro" id="IPR044005">
    <property type="entry name" value="DZR_2"/>
</dbReference>
<comment type="caution">
    <text evidence="4">The sequence shown here is derived from an EMBL/GenBank/DDBJ whole genome shotgun (WGS) entry which is preliminary data.</text>
</comment>
<dbReference type="PANTHER" id="PTHR47505:SF1">
    <property type="entry name" value="DNA UTILIZATION PROTEIN YHGH"/>
    <property type="match status" value="1"/>
</dbReference>
<dbReference type="PANTHER" id="PTHR47505">
    <property type="entry name" value="DNA UTILIZATION PROTEIN YHGH"/>
    <property type="match status" value="1"/>
</dbReference>
<gene>
    <name evidence="4" type="ORF">DFP88_102138</name>
</gene>
<accession>A0A318SRA1</accession>
<keyword evidence="5" id="KW-1185">Reference proteome</keyword>
<dbReference type="InterPro" id="IPR051910">
    <property type="entry name" value="ComF/GntX_DNA_util-trans"/>
</dbReference>
<evidence type="ECO:0000313" key="4">
    <source>
        <dbReference type="EMBL" id="PYE84340.1"/>
    </source>
</evidence>
<dbReference type="SUPFAM" id="SSF53271">
    <property type="entry name" value="PRTase-like"/>
    <property type="match status" value="1"/>
</dbReference>
<proteinExistence type="inferred from homology"/>
<dbReference type="Pfam" id="PF00156">
    <property type="entry name" value="Pribosyltran"/>
    <property type="match status" value="1"/>
</dbReference>
<reference evidence="4 5" key="1">
    <citation type="submission" date="2018-06" db="EMBL/GenBank/DDBJ databases">
        <title>Genomic Encyclopedia of Type Strains, Phase III (KMG-III): the genomes of soil and plant-associated and newly described type strains.</title>
        <authorList>
            <person name="Whitman W."/>
        </authorList>
    </citation>
    <scope>NUCLEOTIDE SEQUENCE [LARGE SCALE GENOMIC DNA]</scope>
    <source>
        <strain evidence="4 5">CECT 9025</strain>
    </source>
</reference>
<keyword evidence="4" id="KW-0328">Glycosyltransferase</keyword>
<dbReference type="GO" id="GO:0016757">
    <property type="term" value="F:glycosyltransferase activity"/>
    <property type="evidence" value="ECO:0007669"/>
    <property type="project" value="UniProtKB-KW"/>
</dbReference>
<dbReference type="EMBL" id="QJTE01000002">
    <property type="protein sequence ID" value="PYE84340.1"/>
    <property type="molecule type" value="Genomic_DNA"/>
</dbReference>
<evidence type="ECO:0000259" key="3">
    <source>
        <dbReference type="Pfam" id="PF18912"/>
    </source>
</evidence>
<keyword evidence="4" id="KW-0808">Transferase</keyword>
<evidence type="ECO:0000256" key="1">
    <source>
        <dbReference type="ARBA" id="ARBA00008007"/>
    </source>
</evidence>
<dbReference type="AlphaFoldDB" id="A0A318SRA1"/>
<sequence>MLAAMESAVRLIYPPRCVLCGDLTEADFALCPLCWGETRFAAGLCCDQCGAPLPGEGDGSERCDDCLVLARPWGRGRSALVYAGGGRRMVLALKHGDRTDLVRTLGGWMARAGRGILGPDVLLVPVPLHPLRLLRRRYNQAALLAGAAARAVGAAHCPDALIRLRATRPLDGHGREARFAALDGAIAPHPRRGALMRGRSVVIVDDVMTSGATLAASAEAARRAGAARIDVLTLARVVKDA</sequence>